<evidence type="ECO:0000313" key="3">
    <source>
        <dbReference type="Proteomes" id="UP000028990"/>
    </source>
</evidence>
<dbReference type="EMBL" id="KN122016">
    <property type="protein sequence ID" value="KFO34113.1"/>
    <property type="molecule type" value="Genomic_DNA"/>
</dbReference>
<sequence>MKKPQVNCPCTKLRPPSGASRDQPYALPKPKVRGDPLHSHARQAAGQRPRVLPSPSPSVLQLGSVVPSGARTHVLVSAPSRRPLRAPPESRAVVSTGLPLEPRARRGPSPSAFAPRDRSALCRRLQLLESRLCPGKYRGSLQRLRHQQSTGSLATLPVHDCQNLGNWSPAPGEVPARAHSLRGIGAPSAGACSFWSLGCAPASTEALYKDSGINKAPALWPPFPSMTARIWGRQSGIFLLQRPD</sequence>
<name>A0A091DUE2_FUKDA</name>
<evidence type="ECO:0000256" key="1">
    <source>
        <dbReference type="SAM" id="MobiDB-lite"/>
    </source>
</evidence>
<proteinExistence type="predicted"/>
<gene>
    <name evidence="2" type="ORF">H920_04434</name>
</gene>
<evidence type="ECO:0000313" key="2">
    <source>
        <dbReference type="EMBL" id="KFO34113.1"/>
    </source>
</evidence>
<feature type="region of interest" description="Disordered" evidence="1">
    <location>
        <begin position="1"/>
        <end position="59"/>
    </location>
</feature>
<accession>A0A091DUE2</accession>
<dbReference type="Proteomes" id="UP000028990">
    <property type="component" value="Unassembled WGS sequence"/>
</dbReference>
<keyword evidence="3" id="KW-1185">Reference proteome</keyword>
<protein>
    <submittedName>
        <fullName evidence="2">Uncharacterized protein</fullName>
    </submittedName>
</protein>
<organism evidence="2 3">
    <name type="scientific">Fukomys damarensis</name>
    <name type="common">Damaraland mole rat</name>
    <name type="synonym">Cryptomys damarensis</name>
    <dbReference type="NCBI Taxonomy" id="885580"/>
    <lineage>
        <taxon>Eukaryota</taxon>
        <taxon>Metazoa</taxon>
        <taxon>Chordata</taxon>
        <taxon>Craniata</taxon>
        <taxon>Vertebrata</taxon>
        <taxon>Euteleostomi</taxon>
        <taxon>Mammalia</taxon>
        <taxon>Eutheria</taxon>
        <taxon>Euarchontoglires</taxon>
        <taxon>Glires</taxon>
        <taxon>Rodentia</taxon>
        <taxon>Hystricomorpha</taxon>
        <taxon>Bathyergidae</taxon>
        <taxon>Fukomys</taxon>
    </lineage>
</organism>
<feature type="compositionally biased region" description="Low complexity" evidence="1">
    <location>
        <begin position="47"/>
        <end position="59"/>
    </location>
</feature>
<reference evidence="2 3" key="1">
    <citation type="submission" date="2013-11" db="EMBL/GenBank/DDBJ databases">
        <title>The Damaraland mole rat (Fukomys damarensis) genome and evolution of African mole rats.</title>
        <authorList>
            <person name="Gladyshev V.N."/>
            <person name="Fang X."/>
        </authorList>
    </citation>
    <scope>NUCLEOTIDE SEQUENCE [LARGE SCALE GENOMIC DNA]</scope>
    <source>
        <tissue evidence="2">Liver</tissue>
    </source>
</reference>
<dbReference type="AlphaFoldDB" id="A0A091DUE2"/>